<dbReference type="InterPro" id="IPR006490">
    <property type="entry name" value="Maj_tail_phi13"/>
</dbReference>
<dbReference type="Proteomes" id="UP001526225">
    <property type="component" value="Unassembled WGS sequence"/>
</dbReference>
<name>A0ABT3E3S2_9LACO</name>
<reference evidence="1 2" key="1">
    <citation type="submission" date="2022-10" db="EMBL/GenBank/DDBJ databases">
        <title>Weissella fermenti sp. nov., isolated from fermented cabbage.</title>
        <authorList>
            <person name="Lee J.K."/>
            <person name="Baek J.H."/>
            <person name="Choi D.G."/>
            <person name="Kim J.M."/>
            <person name="Jeon C.O."/>
        </authorList>
    </citation>
    <scope>NUCLEOTIDE SEQUENCE [LARGE SCALE GENOMIC DNA]</scope>
    <source>
        <strain evidence="1 2">KACC 18534</strain>
    </source>
</reference>
<evidence type="ECO:0000313" key="1">
    <source>
        <dbReference type="EMBL" id="MCW0953005.1"/>
    </source>
</evidence>
<gene>
    <name evidence="1" type="ORF">OIT44_02825</name>
</gene>
<dbReference type="Pfam" id="PF04630">
    <property type="entry name" value="Phage_TTP_1"/>
    <property type="match status" value="1"/>
</dbReference>
<protein>
    <recommendedName>
        <fullName evidence="3">Phage major tail protein</fullName>
    </recommendedName>
</protein>
<dbReference type="NCBIfam" id="TIGR01603">
    <property type="entry name" value="maj_tail_phi13"/>
    <property type="match status" value="1"/>
</dbReference>
<sequence length="213" mass="23080">MAQSFTPNSGVMYGFQRLHAFLRTETGEVKKFVIEGRKGEGGTQEIKLTGLSKDPVRIPASDIVYYQDARGTGEVSAELSLLDVPMEVEAEWLGREITADGNIIMGKDTKAPQMAIVAESHIATGEPVYIALLNGVMTRSEGFEAKTLDPGEDFKPEGASYTFSAQNYVKSGSEFDGAVVVTRIGDGPGKDKLWEVLEGKIAEPEKVEVETSK</sequence>
<organism evidence="1 2">
    <name type="scientific">Weissella ceti</name>
    <dbReference type="NCBI Taxonomy" id="759620"/>
    <lineage>
        <taxon>Bacteria</taxon>
        <taxon>Bacillati</taxon>
        <taxon>Bacillota</taxon>
        <taxon>Bacilli</taxon>
        <taxon>Lactobacillales</taxon>
        <taxon>Lactobacillaceae</taxon>
        <taxon>Weissella</taxon>
    </lineage>
</organism>
<dbReference type="RefSeq" id="WP_213408359.1">
    <property type="nucleotide sequence ID" value="NZ_CP074441.1"/>
</dbReference>
<evidence type="ECO:0000313" key="2">
    <source>
        <dbReference type="Proteomes" id="UP001526225"/>
    </source>
</evidence>
<dbReference type="InterPro" id="IPR006724">
    <property type="entry name" value="Phage_TTP"/>
</dbReference>
<dbReference type="EMBL" id="JAOZFE010000002">
    <property type="protein sequence ID" value="MCW0953005.1"/>
    <property type="molecule type" value="Genomic_DNA"/>
</dbReference>
<proteinExistence type="predicted"/>
<accession>A0ABT3E3S2</accession>
<evidence type="ECO:0008006" key="3">
    <source>
        <dbReference type="Google" id="ProtNLM"/>
    </source>
</evidence>
<comment type="caution">
    <text evidence="1">The sequence shown here is derived from an EMBL/GenBank/DDBJ whole genome shotgun (WGS) entry which is preliminary data.</text>
</comment>
<keyword evidence="2" id="KW-1185">Reference proteome</keyword>